<dbReference type="Pfam" id="PF00535">
    <property type="entry name" value="Glycos_transf_2"/>
    <property type="match status" value="1"/>
</dbReference>
<feature type="domain" description="Glycosyltransferase 2-like" evidence="1">
    <location>
        <begin position="9"/>
        <end position="162"/>
    </location>
</feature>
<dbReference type="Gene3D" id="3.90.550.10">
    <property type="entry name" value="Spore Coat Polysaccharide Biosynthesis Protein SpsA, Chain A"/>
    <property type="match status" value="1"/>
</dbReference>
<name>A0A2Z6B278_9BACT</name>
<accession>A0A2Z6B278</accession>
<dbReference type="Proteomes" id="UP000269883">
    <property type="component" value="Chromosome"/>
</dbReference>
<dbReference type="PANTHER" id="PTHR43685">
    <property type="entry name" value="GLYCOSYLTRANSFERASE"/>
    <property type="match status" value="1"/>
</dbReference>
<dbReference type="SUPFAM" id="SSF53448">
    <property type="entry name" value="Nucleotide-diphospho-sugar transferases"/>
    <property type="match status" value="1"/>
</dbReference>
<dbReference type="RefSeq" id="WP_126380613.1">
    <property type="nucleotide sequence ID" value="NZ_AP017378.1"/>
</dbReference>
<dbReference type="AlphaFoldDB" id="A0A2Z6B278"/>
<sequence>MTPTLPKVSIIIRARNEEFWLGQALAQVNTQTYRDFETILVDSGSTDNTIAIFSHYRPDDPILQLKTFRPGDAINKGIEAGKGQLAVILSAHCIPATESWLEHLVETMDDERVGAAYGRQLPLPSSHPFDKRDLLNTFGIEPRLQKLDTFFHNANSIIRRSLWQTIPFDGETPHIEDRLWAAQVIEHGAYIAYSPEAAVYHHHGINHHSDMNRAEAISDILVDKTMINGNDYPPFLAPEHEPVLFCLLGHSQKHHEPYVTATTELARSFPKARICISSEHPKSLENPDLTIFPRKASENHLTFVDILGKMLDRSGTKDFFPNCVVYLNPKSPEFDISRIRELTRLYYKGMYDSVFFARPEFNNLWAKNGDIYQQIGPDYSPRASKTPVYVALYGLGLATSPQFIRNGELVGSKVGIISREDSQ</sequence>
<keyword evidence="3" id="KW-1185">Reference proteome</keyword>
<dbReference type="InterPro" id="IPR050834">
    <property type="entry name" value="Glycosyltransf_2"/>
</dbReference>
<organism evidence="2 3">
    <name type="scientific">Desulfovibrio ferrophilus</name>
    <dbReference type="NCBI Taxonomy" id="241368"/>
    <lineage>
        <taxon>Bacteria</taxon>
        <taxon>Pseudomonadati</taxon>
        <taxon>Thermodesulfobacteriota</taxon>
        <taxon>Desulfovibrionia</taxon>
        <taxon>Desulfovibrionales</taxon>
        <taxon>Desulfovibrionaceae</taxon>
        <taxon>Desulfovibrio</taxon>
    </lineage>
</organism>
<protein>
    <submittedName>
        <fullName evidence="2">Glycosyltransferase, group 2 family</fullName>
    </submittedName>
</protein>
<evidence type="ECO:0000259" key="1">
    <source>
        <dbReference type="Pfam" id="PF00535"/>
    </source>
</evidence>
<dbReference type="EMBL" id="AP017378">
    <property type="protein sequence ID" value="BBD09581.1"/>
    <property type="molecule type" value="Genomic_DNA"/>
</dbReference>
<dbReference type="InterPro" id="IPR001173">
    <property type="entry name" value="Glyco_trans_2-like"/>
</dbReference>
<dbReference type="InterPro" id="IPR029044">
    <property type="entry name" value="Nucleotide-diphossugar_trans"/>
</dbReference>
<dbReference type="GO" id="GO:0044010">
    <property type="term" value="P:single-species biofilm formation"/>
    <property type="evidence" value="ECO:0007669"/>
    <property type="project" value="TreeGrafter"/>
</dbReference>
<keyword evidence="2" id="KW-0808">Transferase</keyword>
<dbReference type="OrthoDB" id="5291101at2"/>
<proteinExistence type="predicted"/>
<reference evidence="2 3" key="1">
    <citation type="journal article" date="2018" name="Sci. Adv.">
        <title>Multi-heme cytochromes provide a pathway for survival in energy-limited environments.</title>
        <authorList>
            <person name="Deng X."/>
            <person name="Dohmae N."/>
            <person name="Nealson K.H."/>
            <person name="Hashimoto K."/>
            <person name="Okamoto A."/>
        </authorList>
    </citation>
    <scope>NUCLEOTIDE SEQUENCE [LARGE SCALE GENOMIC DNA]</scope>
    <source>
        <strain evidence="2 3">IS5</strain>
    </source>
</reference>
<dbReference type="GO" id="GO:0016740">
    <property type="term" value="F:transferase activity"/>
    <property type="evidence" value="ECO:0007669"/>
    <property type="project" value="UniProtKB-KW"/>
</dbReference>
<dbReference type="CDD" id="cd00761">
    <property type="entry name" value="Glyco_tranf_GTA_type"/>
    <property type="match status" value="1"/>
</dbReference>
<gene>
    <name evidence="2" type="ORF">DFE_2855</name>
</gene>
<evidence type="ECO:0000313" key="2">
    <source>
        <dbReference type="EMBL" id="BBD09581.1"/>
    </source>
</evidence>
<dbReference type="KEGG" id="dfl:DFE_2855"/>
<evidence type="ECO:0000313" key="3">
    <source>
        <dbReference type="Proteomes" id="UP000269883"/>
    </source>
</evidence>
<dbReference type="PANTHER" id="PTHR43685:SF13">
    <property type="entry name" value="O ANTIGEN BIOSYNTHESIS RHAMNOSYLTRANSFERASE RFBN"/>
    <property type="match status" value="1"/>
</dbReference>